<dbReference type="AlphaFoldDB" id="A0AAE6G2C6"/>
<dbReference type="Proteomes" id="UP000320179">
    <property type="component" value="Chromosome"/>
</dbReference>
<dbReference type="RefSeq" id="WP_140798903.1">
    <property type="nucleotide sequence ID" value="NZ_CP017173.1"/>
</dbReference>
<sequence length="373" mass="39617">MTSGPRCRARVKVECRPVSRFVSWWLSCFVLLASAAHAQAPAPVSQAAAVQASTADAAGPVVVAVLMLEANEAGRDAAPGVTSLITSRLAESPRLRVLSQWDIEAALDEERQQQLQGLKTCDRGDCLQELVALTGARYVVAGRLDRFGDKYLLTANLLDAAGGRILARPRAEAPEAEDLLRTAKAVSDQLFAALVPPEESVAARPLLGGSSRTGGGGLMLGLRVNNNFIDKLSTVNPGGDIEVGYWFHPEWVGFLQVGFSYVRSTQDGVRSGLNVLPSVVGARHYHNVEKSLRPYWGFGLGVQLSFGDFGIFQSTGPLPTVVGFAGLEYLIAGSVGFQVELGTNVAQAVLGLSESKLGDGLNLDLNAGIAYHF</sequence>
<evidence type="ECO:0000256" key="1">
    <source>
        <dbReference type="SAM" id="SignalP"/>
    </source>
</evidence>
<dbReference type="EMBL" id="CP017174">
    <property type="protein sequence ID" value="QDE69421.1"/>
    <property type="molecule type" value="Genomic_DNA"/>
</dbReference>
<feature type="chain" id="PRO_5042185175" evidence="1">
    <location>
        <begin position="39"/>
        <end position="373"/>
    </location>
</feature>
<dbReference type="InterPro" id="IPR011250">
    <property type="entry name" value="OMP/PagP_B-barrel"/>
</dbReference>
<dbReference type="Gene3D" id="3.40.50.10610">
    <property type="entry name" value="ABC-type transport auxiliary lipoprotein component"/>
    <property type="match status" value="1"/>
</dbReference>
<gene>
    <name evidence="2" type="ORF">BHS09_21915</name>
</gene>
<organism evidence="2 3">
    <name type="scientific">Myxococcus xanthus</name>
    <dbReference type="NCBI Taxonomy" id="34"/>
    <lineage>
        <taxon>Bacteria</taxon>
        <taxon>Pseudomonadati</taxon>
        <taxon>Myxococcota</taxon>
        <taxon>Myxococcia</taxon>
        <taxon>Myxococcales</taxon>
        <taxon>Cystobacterineae</taxon>
        <taxon>Myxococcaceae</taxon>
        <taxon>Myxococcus</taxon>
    </lineage>
</organism>
<keyword evidence="1" id="KW-0732">Signal</keyword>
<reference evidence="2 3" key="1">
    <citation type="journal article" date="2019" name="Science">
        <title>Social genes are selection hotspots in kin groups of a soil microbe.</title>
        <authorList>
            <person name="Wielgoss S."/>
            <person name="Wolfensberger R."/>
            <person name="Sun L."/>
            <person name="Fiegna F."/>
            <person name="Velicer G.J."/>
        </authorList>
    </citation>
    <scope>NUCLEOTIDE SEQUENCE [LARGE SCALE GENOMIC DNA]</scope>
    <source>
        <strain evidence="2 3">MC3.5.9c15</strain>
    </source>
</reference>
<proteinExistence type="predicted"/>
<evidence type="ECO:0000313" key="3">
    <source>
        <dbReference type="Proteomes" id="UP000320179"/>
    </source>
</evidence>
<dbReference type="SUPFAM" id="SSF56925">
    <property type="entry name" value="OMPA-like"/>
    <property type="match status" value="1"/>
</dbReference>
<accession>A0AAE6G2C6</accession>
<feature type="signal peptide" evidence="1">
    <location>
        <begin position="1"/>
        <end position="38"/>
    </location>
</feature>
<protein>
    <submittedName>
        <fullName evidence="2">Uncharacterized protein</fullName>
    </submittedName>
</protein>
<evidence type="ECO:0000313" key="2">
    <source>
        <dbReference type="EMBL" id="QDE69421.1"/>
    </source>
</evidence>
<name>A0AAE6G2C6_MYXXA</name>